<accession>A0ACC0EGS3</accession>
<sequence>MRSELAPNSRIKKQFTKYQDHPAGVFEGKNFVWYYQDLLIVEDMLANLICPASIMIKAYHEPLHDCTKTYSSSDDAEAGALLAPTTFTKEKHDQGARDPA</sequence>
<gene>
    <name evidence="1" type="ORF">MJO28_006201</name>
</gene>
<comment type="caution">
    <text evidence="1">The sequence shown here is derived from an EMBL/GenBank/DDBJ whole genome shotgun (WGS) entry which is preliminary data.</text>
</comment>
<keyword evidence="2" id="KW-1185">Reference proteome</keyword>
<name>A0ACC0EGS3_9BASI</name>
<reference evidence="2" key="2">
    <citation type="journal article" date="2018" name="Mol. Plant Microbe Interact.">
        <title>Genome sequence resources for the wheat stripe rust pathogen (Puccinia striiformis f. sp. tritici) and the barley stripe rust pathogen (Puccinia striiformis f. sp. hordei).</title>
        <authorList>
            <person name="Xia C."/>
            <person name="Wang M."/>
            <person name="Yin C."/>
            <person name="Cornejo O.E."/>
            <person name="Hulbert S.H."/>
            <person name="Chen X."/>
        </authorList>
    </citation>
    <scope>NUCLEOTIDE SEQUENCE [LARGE SCALE GENOMIC DNA]</scope>
    <source>
        <strain evidence="2">93-210</strain>
    </source>
</reference>
<protein>
    <submittedName>
        <fullName evidence="1">Uncharacterized protein</fullName>
    </submittedName>
</protein>
<evidence type="ECO:0000313" key="1">
    <source>
        <dbReference type="EMBL" id="KAI7953654.1"/>
    </source>
</evidence>
<reference evidence="2" key="1">
    <citation type="journal article" date="2018" name="BMC Genomics">
        <title>Genomic insights into host adaptation between the wheat stripe rust pathogen (Puccinia striiformis f. sp. tritici) and the barley stripe rust pathogen (Puccinia striiformis f. sp. hordei).</title>
        <authorList>
            <person name="Xia C."/>
            <person name="Wang M."/>
            <person name="Yin C."/>
            <person name="Cornejo O.E."/>
            <person name="Hulbert S.H."/>
            <person name="Chen X."/>
        </authorList>
    </citation>
    <scope>NUCLEOTIDE SEQUENCE [LARGE SCALE GENOMIC DNA]</scope>
    <source>
        <strain evidence="2">93-210</strain>
    </source>
</reference>
<organism evidence="1 2">
    <name type="scientific">Puccinia striiformis f. sp. tritici</name>
    <dbReference type="NCBI Taxonomy" id="168172"/>
    <lineage>
        <taxon>Eukaryota</taxon>
        <taxon>Fungi</taxon>
        <taxon>Dikarya</taxon>
        <taxon>Basidiomycota</taxon>
        <taxon>Pucciniomycotina</taxon>
        <taxon>Pucciniomycetes</taxon>
        <taxon>Pucciniales</taxon>
        <taxon>Pucciniaceae</taxon>
        <taxon>Puccinia</taxon>
    </lineage>
</organism>
<dbReference type="EMBL" id="CM045870">
    <property type="protein sequence ID" value="KAI7953654.1"/>
    <property type="molecule type" value="Genomic_DNA"/>
</dbReference>
<dbReference type="Proteomes" id="UP001060170">
    <property type="component" value="Chromosome 6"/>
</dbReference>
<proteinExistence type="predicted"/>
<evidence type="ECO:0000313" key="2">
    <source>
        <dbReference type="Proteomes" id="UP001060170"/>
    </source>
</evidence>
<reference evidence="1 2" key="3">
    <citation type="journal article" date="2022" name="Microbiol. Spectr.">
        <title>Folding features and dynamics of 3D genome architecture in plant fungal pathogens.</title>
        <authorList>
            <person name="Xia C."/>
        </authorList>
    </citation>
    <scope>NUCLEOTIDE SEQUENCE [LARGE SCALE GENOMIC DNA]</scope>
    <source>
        <strain evidence="1 2">93-210</strain>
    </source>
</reference>